<protein>
    <submittedName>
        <fullName evidence="5">N-6 DNA methylase</fullName>
    </submittedName>
</protein>
<keyword evidence="6" id="KW-1185">Reference proteome</keyword>
<accession>A0A1Z4UYI7</accession>
<evidence type="ECO:0000259" key="4">
    <source>
        <dbReference type="Pfam" id="PF12161"/>
    </source>
</evidence>
<feature type="domain" description="N6 adenine-specific DNA methyltransferase N-terminal" evidence="4">
    <location>
        <begin position="43"/>
        <end position="76"/>
    </location>
</feature>
<dbReference type="GO" id="GO:0032259">
    <property type="term" value="P:methylation"/>
    <property type="evidence" value="ECO:0007669"/>
    <property type="project" value="UniProtKB-KW"/>
</dbReference>
<dbReference type="InterPro" id="IPR022749">
    <property type="entry name" value="D12N6_MeTrfase_N"/>
</dbReference>
<dbReference type="Proteomes" id="UP000218702">
    <property type="component" value="Chromosome"/>
</dbReference>
<evidence type="ECO:0000256" key="1">
    <source>
        <dbReference type="ARBA" id="ARBA00006594"/>
    </source>
</evidence>
<dbReference type="SUPFAM" id="SSF53335">
    <property type="entry name" value="S-adenosyl-L-methionine-dependent methyltransferases"/>
    <property type="match status" value="1"/>
</dbReference>
<sequence>MPRGTRKSTKKQPAENNTPGLLSILEEIDKTEERLDIPTMETWLWDAACKIRGSTDAPKYKDFILPLIFYKRLSDN</sequence>
<dbReference type="GO" id="GO:0009307">
    <property type="term" value="P:DNA restriction-modification system"/>
    <property type="evidence" value="ECO:0007669"/>
    <property type="project" value="UniProtKB-KW"/>
</dbReference>
<feature type="region of interest" description="Disordered" evidence="3">
    <location>
        <begin position="1"/>
        <end position="22"/>
    </location>
</feature>
<dbReference type="InterPro" id="IPR029063">
    <property type="entry name" value="SAM-dependent_MTases_sf"/>
</dbReference>
<name>A0A1Z4UYI7_9CYAN</name>
<dbReference type="KEGG" id="dcm:NIES806_03520"/>
<keyword evidence="5" id="KW-0489">Methyltransferase</keyword>
<organism evidence="5 6">
    <name type="scientific">Dolichospermum compactum NIES-806</name>
    <dbReference type="NCBI Taxonomy" id="1973481"/>
    <lineage>
        <taxon>Bacteria</taxon>
        <taxon>Bacillati</taxon>
        <taxon>Cyanobacteriota</taxon>
        <taxon>Cyanophyceae</taxon>
        <taxon>Nostocales</taxon>
        <taxon>Aphanizomenonaceae</taxon>
        <taxon>Dolichospermum</taxon>
        <taxon>Dolichospermum compactum</taxon>
    </lineage>
</organism>
<proteinExistence type="inferred from homology"/>
<evidence type="ECO:0000313" key="5">
    <source>
        <dbReference type="EMBL" id="BAZ84169.1"/>
    </source>
</evidence>
<dbReference type="AlphaFoldDB" id="A0A1Z4UYI7"/>
<evidence type="ECO:0000256" key="2">
    <source>
        <dbReference type="ARBA" id="ARBA00022747"/>
    </source>
</evidence>
<dbReference type="RefSeq" id="WP_231939949.1">
    <property type="nucleotide sequence ID" value="NZ_AP018316.1"/>
</dbReference>
<gene>
    <name evidence="5" type="ORF">NIES806_03520</name>
</gene>
<keyword evidence="5" id="KW-0808">Transferase</keyword>
<feature type="compositionally biased region" description="Basic residues" evidence="3">
    <location>
        <begin position="1"/>
        <end position="10"/>
    </location>
</feature>
<evidence type="ECO:0000256" key="3">
    <source>
        <dbReference type="SAM" id="MobiDB-lite"/>
    </source>
</evidence>
<evidence type="ECO:0000313" key="6">
    <source>
        <dbReference type="Proteomes" id="UP000218702"/>
    </source>
</evidence>
<dbReference type="Pfam" id="PF12161">
    <property type="entry name" value="HsdM_N"/>
    <property type="match status" value="1"/>
</dbReference>
<reference evidence="5 6" key="1">
    <citation type="submission" date="2017-06" db="EMBL/GenBank/DDBJ databases">
        <title>Genome sequencing of cyanobaciteial culture collection at National Institute for Environmental Studies (NIES).</title>
        <authorList>
            <person name="Hirose Y."/>
            <person name="Shimura Y."/>
            <person name="Fujisawa T."/>
            <person name="Nakamura Y."/>
            <person name="Kawachi M."/>
        </authorList>
    </citation>
    <scope>NUCLEOTIDE SEQUENCE [LARGE SCALE GENOMIC DNA]</scope>
    <source>
        <strain evidence="5 6">NIES-806</strain>
    </source>
</reference>
<dbReference type="InterPro" id="IPR038333">
    <property type="entry name" value="T1MK-like_N_sf"/>
</dbReference>
<comment type="similarity">
    <text evidence="1">Belongs to the N(4)/N(6)-methyltransferase family.</text>
</comment>
<keyword evidence="2" id="KW-0680">Restriction system</keyword>
<dbReference type="EMBL" id="AP018316">
    <property type="protein sequence ID" value="BAZ84169.1"/>
    <property type="molecule type" value="Genomic_DNA"/>
</dbReference>
<dbReference type="Gene3D" id="1.20.1260.30">
    <property type="match status" value="1"/>
</dbReference>
<dbReference type="GO" id="GO:0008168">
    <property type="term" value="F:methyltransferase activity"/>
    <property type="evidence" value="ECO:0007669"/>
    <property type="project" value="UniProtKB-KW"/>
</dbReference>